<keyword evidence="6" id="KW-1185">Reference proteome</keyword>
<keyword evidence="1" id="KW-0433">Leucine-rich repeat</keyword>
<gene>
    <name evidence="5" type="ORF">PHYSODRAFT_313125</name>
</gene>
<dbReference type="Proteomes" id="UP000002640">
    <property type="component" value="Unassembled WGS sequence"/>
</dbReference>
<feature type="compositionally biased region" description="Basic and acidic residues" evidence="4">
    <location>
        <begin position="758"/>
        <end position="770"/>
    </location>
</feature>
<dbReference type="PANTHER" id="PTHR45752">
    <property type="entry name" value="LEUCINE-RICH REPEAT-CONTAINING"/>
    <property type="match status" value="1"/>
</dbReference>
<dbReference type="InterPro" id="IPR003591">
    <property type="entry name" value="Leu-rich_rpt_typical-subtyp"/>
</dbReference>
<evidence type="ECO:0008006" key="7">
    <source>
        <dbReference type="Google" id="ProtNLM"/>
    </source>
</evidence>
<evidence type="ECO:0000256" key="1">
    <source>
        <dbReference type="ARBA" id="ARBA00022614"/>
    </source>
</evidence>
<keyword evidence="3" id="KW-0175">Coiled coil</keyword>
<evidence type="ECO:0000256" key="4">
    <source>
        <dbReference type="SAM" id="MobiDB-lite"/>
    </source>
</evidence>
<feature type="coiled-coil region" evidence="3">
    <location>
        <begin position="91"/>
        <end position="118"/>
    </location>
</feature>
<feature type="compositionally biased region" description="Polar residues" evidence="4">
    <location>
        <begin position="561"/>
        <end position="574"/>
    </location>
</feature>
<dbReference type="SUPFAM" id="SSF52058">
    <property type="entry name" value="L domain-like"/>
    <property type="match status" value="1"/>
</dbReference>
<dbReference type="InterPro" id="IPR029071">
    <property type="entry name" value="Ubiquitin-like_domsf"/>
</dbReference>
<dbReference type="RefSeq" id="XP_009523182.1">
    <property type="nucleotide sequence ID" value="XM_009524887.1"/>
</dbReference>
<reference evidence="5 6" key="1">
    <citation type="journal article" date="2006" name="Science">
        <title>Phytophthora genome sequences uncover evolutionary origins and mechanisms of pathogenesis.</title>
        <authorList>
            <person name="Tyler B.M."/>
            <person name="Tripathy S."/>
            <person name="Zhang X."/>
            <person name="Dehal P."/>
            <person name="Jiang R.H."/>
            <person name="Aerts A."/>
            <person name="Arredondo F.D."/>
            <person name="Baxter L."/>
            <person name="Bensasson D."/>
            <person name="Beynon J.L."/>
            <person name="Chapman J."/>
            <person name="Damasceno C.M."/>
            <person name="Dorrance A.E."/>
            <person name="Dou D."/>
            <person name="Dickerman A.W."/>
            <person name="Dubchak I.L."/>
            <person name="Garbelotto M."/>
            <person name="Gijzen M."/>
            <person name="Gordon S.G."/>
            <person name="Govers F."/>
            <person name="Grunwald N.J."/>
            <person name="Huang W."/>
            <person name="Ivors K.L."/>
            <person name="Jones R.W."/>
            <person name="Kamoun S."/>
            <person name="Krampis K."/>
            <person name="Lamour K.H."/>
            <person name="Lee M.K."/>
            <person name="McDonald W.H."/>
            <person name="Medina M."/>
            <person name="Meijer H.J."/>
            <person name="Nordberg E.K."/>
            <person name="Maclean D.J."/>
            <person name="Ospina-Giraldo M.D."/>
            <person name="Morris P.F."/>
            <person name="Phuntumart V."/>
            <person name="Putnam N.H."/>
            <person name="Rash S."/>
            <person name="Rose J.K."/>
            <person name="Sakihama Y."/>
            <person name="Salamov A.A."/>
            <person name="Savidor A."/>
            <person name="Scheuring C.F."/>
            <person name="Smith B.M."/>
            <person name="Sobral B.W."/>
            <person name="Terry A."/>
            <person name="Torto-Alalibo T.A."/>
            <person name="Win J."/>
            <person name="Xu Z."/>
            <person name="Zhang H."/>
            <person name="Grigoriev I.V."/>
            <person name="Rokhsar D.S."/>
            <person name="Boore J.L."/>
        </authorList>
    </citation>
    <scope>NUCLEOTIDE SEQUENCE [LARGE SCALE GENOMIC DNA]</scope>
    <source>
        <strain evidence="5 6">P6497</strain>
    </source>
</reference>
<dbReference type="PANTHER" id="PTHR45752:SF187">
    <property type="entry name" value="LEUCINE-RICH REPEAT AND IQ DOMAIN-CONTAINING PROTEIN 4"/>
    <property type="match status" value="1"/>
</dbReference>
<dbReference type="SUPFAM" id="SSF54236">
    <property type="entry name" value="Ubiquitin-like"/>
    <property type="match status" value="1"/>
</dbReference>
<sequence length="920" mass="102852">MVRADAVPLTRSPAEISALNSLRSLPELLLYSRRPQSANASDRGRSLVVTSSVAALRSLCSTHGRRSSITDAAPPTELGSLERWLALAEISAKLDDDMQNLEREIQTHERKRTALASVRGDGSSATRLPPPEACELGPKLQCLQEVLGTARFRAYCRDLFVLVRNLRLRLELHGVRMRDFERQLCRERSVSVEKLLWLLNETKRCLQSNAEDDVPPIEHADYALLLQHCSDPSNPEAAVVTEEFTALLRSLPLERATLVRYVFEQLADTRRGEGYRPPPDHTKIHHIQAAVKLQRSHCSAGELQAAEAWLEVVGSDAITLQDLVQFHLTVNDANVTEDAEFVRFVQRMWGFDPLAVKDADRGEAIQQLLENYTARCHLVELVARKRELLAKIPAAQARIRSASVLLESELQHLRVLQAPAGLSRWLQCDLKLSGNKLTSLPSALVAIPSLTTLDLSRNSLRAIRRECNQLRNLPAGITECTQLRVLDVHDNCLQSLPKELVQLTSLEVLNAAENDLTEIPLEWHAFETQNDGARVLHSLMLRRNPLHNKILKAIVDGSTDGAPSTSRVHSTATSDDPADEDDEDGPAERGNRPKWRGVARDVNLYLEQRLRAMQRPPASGKSSSLVVDAKSFERMMRTLPFTSSKPELAHLVRRFRVKHEDEEDRGKSTKQVDGLAFLQAIERFGRWRSISMPSKRQMSSVAKPTIDSAGPIVQYLAVLHRRMQEEEQERRDRDNPQSLSPKARPQSRVTLRSKQKQRVKETPRSKDAKTAKRKPPPRSNQEQDPPPFDKPSKTRADVIADRQRQRIQVLEQQLVDQKLLLLAHQKPAASTSSKGPAIAPADLHTLRLRPDDSVLRLKQQLETRTGVPVDHQIIVANSASRGAPAIRLRNGAALREYSEHVGGSLPLARGDSATGGMTAL</sequence>
<feature type="compositionally biased region" description="Basic and acidic residues" evidence="4">
    <location>
        <begin position="723"/>
        <end position="735"/>
    </location>
</feature>
<dbReference type="InterPro" id="IPR050715">
    <property type="entry name" value="LRR-SigEffector_domain"/>
</dbReference>
<organism evidence="5 6">
    <name type="scientific">Phytophthora sojae (strain P6497)</name>
    <name type="common">Soybean stem and root rot agent</name>
    <name type="synonym">Phytophthora megasperma f. sp. glycines</name>
    <dbReference type="NCBI Taxonomy" id="1094619"/>
    <lineage>
        <taxon>Eukaryota</taxon>
        <taxon>Sar</taxon>
        <taxon>Stramenopiles</taxon>
        <taxon>Oomycota</taxon>
        <taxon>Peronosporomycetes</taxon>
        <taxon>Peronosporales</taxon>
        <taxon>Peronosporaceae</taxon>
        <taxon>Phytophthora</taxon>
    </lineage>
</organism>
<dbReference type="AlphaFoldDB" id="G4Z8Z8"/>
<dbReference type="GeneID" id="20643558"/>
<name>G4Z8Z8_PHYSP</name>
<evidence type="ECO:0000313" key="6">
    <source>
        <dbReference type="Proteomes" id="UP000002640"/>
    </source>
</evidence>
<feature type="compositionally biased region" description="Acidic residues" evidence="4">
    <location>
        <begin position="576"/>
        <end position="585"/>
    </location>
</feature>
<feature type="region of interest" description="Disordered" evidence="4">
    <location>
        <begin position="556"/>
        <end position="594"/>
    </location>
</feature>
<dbReference type="EMBL" id="JH159153">
    <property type="protein sequence ID" value="EGZ20465.1"/>
    <property type="molecule type" value="Genomic_DNA"/>
</dbReference>
<dbReference type="Gene3D" id="3.80.10.10">
    <property type="entry name" value="Ribonuclease Inhibitor"/>
    <property type="match status" value="1"/>
</dbReference>
<dbReference type="OMA" id="EWHAFET"/>
<dbReference type="InParanoid" id="G4Z8Z8"/>
<dbReference type="InterPro" id="IPR032675">
    <property type="entry name" value="LRR_dom_sf"/>
</dbReference>
<accession>G4Z8Z8</accession>
<protein>
    <recommendedName>
        <fullName evidence="7">Ubiquitin-like domain-containing protein</fullName>
    </recommendedName>
</protein>
<feature type="region of interest" description="Disordered" evidence="4">
    <location>
        <begin position="723"/>
        <end position="793"/>
    </location>
</feature>
<dbReference type="SMART" id="SM00369">
    <property type="entry name" value="LRR_TYP"/>
    <property type="match status" value="2"/>
</dbReference>
<proteinExistence type="predicted"/>
<evidence type="ECO:0000256" key="3">
    <source>
        <dbReference type="SAM" id="Coils"/>
    </source>
</evidence>
<evidence type="ECO:0000313" key="5">
    <source>
        <dbReference type="EMBL" id="EGZ20465.1"/>
    </source>
</evidence>
<keyword evidence="2" id="KW-0677">Repeat</keyword>
<evidence type="ECO:0000256" key="2">
    <source>
        <dbReference type="ARBA" id="ARBA00022737"/>
    </source>
</evidence>
<dbReference type="KEGG" id="psoj:PHYSODRAFT_313125"/>